<dbReference type="GO" id="GO:0005975">
    <property type="term" value="P:carbohydrate metabolic process"/>
    <property type="evidence" value="ECO:0007669"/>
    <property type="project" value="InterPro"/>
</dbReference>
<dbReference type="InterPro" id="IPR008928">
    <property type="entry name" value="6-hairpin_glycosidase_sf"/>
</dbReference>
<evidence type="ECO:0000313" key="3">
    <source>
        <dbReference type="EMBL" id="OIR14209.1"/>
    </source>
</evidence>
<evidence type="ECO:0000259" key="1">
    <source>
        <dbReference type="Pfam" id="PF07971"/>
    </source>
</evidence>
<dbReference type="Pfam" id="PF07971">
    <property type="entry name" value="Glyco_hydro_92"/>
    <property type="match status" value="1"/>
</dbReference>
<evidence type="ECO:0000259" key="2">
    <source>
        <dbReference type="Pfam" id="PF17678"/>
    </source>
</evidence>
<dbReference type="GO" id="GO:0005829">
    <property type="term" value="C:cytosol"/>
    <property type="evidence" value="ECO:0007669"/>
    <property type="project" value="TreeGrafter"/>
</dbReference>
<dbReference type="GO" id="GO:0005634">
    <property type="term" value="C:nucleus"/>
    <property type="evidence" value="ECO:0007669"/>
    <property type="project" value="TreeGrafter"/>
</dbReference>
<feature type="domain" description="Glycosyl hydrolase family 92" evidence="1">
    <location>
        <begin position="284"/>
        <end position="754"/>
    </location>
</feature>
<dbReference type="Pfam" id="PF17678">
    <property type="entry name" value="Glyco_hydro_92N"/>
    <property type="match status" value="1"/>
</dbReference>
<dbReference type="GO" id="GO:0006516">
    <property type="term" value="P:glycoprotein catabolic process"/>
    <property type="evidence" value="ECO:0007669"/>
    <property type="project" value="TreeGrafter"/>
</dbReference>
<dbReference type="NCBIfam" id="TIGR01180">
    <property type="entry name" value="aman2_put"/>
    <property type="match status" value="1"/>
</dbReference>
<dbReference type="EMBL" id="MLJW01000012">
    <property type="protein sequence ID" value="OIR14209.1"/>
    <property type="molecule type" value="Genomic_DNA"/>
</dbReference>
<dbReference type="AlphaFoldDB" id="A0A1J5T038"/>
<sequence>MISQKKYMYKQTAHLKLILRLACTIFIFFITTNAKSQYYQYVDPFIGTQGDGNVFVGPSCPFGMVKPGPDCNKNANSGYSPDMNKTLYGFSQVHVSGTGGGAKYGNILVMPFAGDFESIKQESLRQNEKASLGYYSVLLKKWNIQTEITTSPKVAYYKFSFLNNSKKAVKIDCGEFLGESIIPDGREAQQFVGSEIEIINDHEVRGYTKIRGGWNNGNAYTVYFSAIFNKPFTKFNTWKNNQLFPSQKIQIDDGKKTGAMLFFDAVKENAIEMKVGISFISSLKAKQNIDIEIPHWKFETVLKETQTKWENLLNKIEIDKDATADQKKMFYTALYHTMLMPVDRTGENPLWENNTAYYDDFYAIWDTYRSSNPLITLISPSREVDIINALLQIYKRDGYMPDARSGNCNGRTQGGSNAEVLIADAFAKGLKGINYNLALEAMLKDANVPPGGNEEKEGRGGLTDYNSLGYVSTNFVRAGNRTLEYSYDDYCLATVAKGIKREGEYWRFLKQSDNWQNLWRDINDNGATGFIMPKNAAGKWVDSFQCDVSNGKISYLRYTPLAQDWPICVCWWCGFFYEASSWEYSLSVPHDVAMLVKKSGGNDAFKKRLDILFDRGFYNVGNEPSFLSPDLYHWIGRPDLSSDRIRKIINANYNASRSGIPGNDDSGAMSSWLAFHMMGFYPNAGQPYYLINTPYFKKSVIHLDNGKDFIITANNLSDQNKYIKSAKLNGIAFDRSWIEHKEVMNGGELILEMDAIPSSWGTKNLPPSKSDEQFENK</sequence>
<feature type="domain" description="Glycosyl hydrolase family 92 N-terminal" evidence="2">
    <location>
        <begin position="41"/>
        <end position="278"/>
    </location>
</feature>
<dbReference type="GO" id="GO:0030246">
    <property type="term" value="F:carbohydrate binding"/>
    <property type="evidence" value="ECO:0007669"/>
    <property type="project" value="InterPro"/>
</dbReference>
<dbReference type="PANTHER" id="PTHR12143:SF43">
    <property type="entry name" value="PUTATIVE-RELATED"/>
    <property type="match status" value="1"/>
</dbReference>
<keyword evidence="3" id="KW-0378">Hydrolase</keyword>
<dbReference type="FunFam" id="3.30.2080.10:FF:000001">
    <property type="entry name" value="Alpha-1,2-mannosidase subfamily"/>
    <property type="match status" value="1"/>
</dbReference>
<dbReference type="Gene3D" id="1.20.1610.10">
    <property type="entry name" value="alpha-1,2-mannosidases domains"/>
    <property type="match status" value="1"/>
</dbReference>
<reference evidence="3" key="1">
    <citation type="submission" date="2016-10" db="EMBL/GenBank/DDBJ databases">
        <title>Sequence of Gallionella enrichment culture.</title>
        <authorList>
            <person name="Poehlein A."/>
            <person name="Muehling M."/>
            <person name="Daniel R."/>
        </authorList>
    </citation>
    <scope>NUCLEOTIDE SEQUENCE</scope>
</reference>
<proteinExistence type="predicted"/>
<dbReference type="Gene3D" id="1.20.1050.60">
    <property type="entry name" value="alpha-1,2-mannosidase"/>
    <property type="match status" value="1"/>
</dbReference>
<dbReference type="Gene3D" id="2.70.98.10">
    <property type="match status" value="1"/>
</dbReference>
<name>A0A1J5T038_9ZZZZ</name>
<dbReference type="InterPro" id="IPR041371">
    <property type="entry name" value="GH92_N"/>
</dbReference>
<dbReference type="PANTHER" id="PTHR12143">
    <property type="entry name" value="PEPTIDE N-GLYCANASE PNGASE -RELATED"/>
    <property type="match status" value="1"/>
</dbReference>
<dbReference type="InterPro" id="IPR014718">
    <property type="entry name" value="GH-type_carb-bd"/>
</dbReference>
<accession>A0A1J5T038</accession>
<dbReference type="SUPFAM" id="SSF48208">
    <property type="entry name" value="Six-hairpin glycosidases"/>
    <property type="match status" value="1"/>
</dbReference>
<dbReference type="InterPro" id="IPR050883">
    <property type="entry name" value="PNGase"/>
</dbReference>
<dbReference type="GO" id="GO:0000224">
    <property type="term" value="F:peptide-N4-(N-acetyl-beta-glucosaminyl)asparagine amidase activity"/>
    <property type="evidence" value="ECO:0007669"/>
    <property type="project" value="TreeGrafter"/>
</dbReference>
<dbReference type="Gene3D" id="3.30.2080.10">
    <property type="entry name" value="GH92 mannosidase domain"/>
    <property type="match status" value="1"/>
</dbReference>
<dbReference type="InterPro" id="IPR005887">
    <property type="entry name" value="GH92_a_mannosidase_put"/>
</dbReference>
<dbReference type="InterPro" id="IPR012939">
    <property type="entry name" value="Glyco_hydro_92"/>
</dbReference>
<organism evidence="3">
    <name type="scientific">mine drainage metagenome</name>
    <dbReference type="NCBI Taxonomy" id="410659"/>
    <lineage>
        <taxon>unclassified sequences</taxon>
        <taxon>metagenomes</taxon>
        <taxon>ecological metagenomes</taxon>
    </lineage>
</organism>
<protein>
    <submittedName>
        <fullName evidence="3">Glycosyl hydrolase family 92</fullName>
    </submittedName>
</protein>
<gene>
    <name evidence="3" type="ORF">GALL_46700</name>
</gene>
<comment type="caution">
    <text evidence="3">The sequence shown here is derived from an EMBL/GenBank/DDBJ whole genome shotgun (WGS) entry which is preliminary data.</text>
</comment>